<protein>
    <submittedName>
        <fullName evidence="2">Uncharacterized protein</fullName>
    </submittedName>
</protein>
<evidence type="ECO:0000313" key="2">
    <source>
        <dbReference type="EMBL" id="KAK8026366.1"/>
    </source>
</evidence>
<dbReference type="EMBL" id="JAQQWI010000007">
    <property type="protein sequence ID" value="KAK8026366.1"/>
    <property type="molecule type" value="Genomic_DNA"/>
</dbReference>
<evidence type="ECO:0000256" key="1">
    <source>
        <dbReference type="SAM" id="MobiDB-lite"/>
    </source>
</evidence>
<organism evidence="2 3">
    <name type="scientific">Apiospora marii</name>
    <dbReference type="NCBI Taxonomy" id="335849"/>
    <lineage>
        <taxon>Eukaryota</taxon>
        <taxon>Fungi</taxon>
        <taxon>Dikarya</taxon>
        <taxon>Ascomycota</taxon>
        <taxon>Pezizomycotina</taxon>
        <taxon>Sordariomycetes</taxon>
        <taxon>Xylariomycetidae</taxon>
        <taxon>Amphisphaeriales</taxon>
        <taxon>Apiosporaceae</taxon>
        <taxon>Apiospora</taxon>
    </lineage>
</organism>
<dbReference type="Proteomes" id="UP001396898">
    <property type="component" value="Unassembled WGS sequence"/>
</dbReference>
<feature type="region of interest" description="Disordered" evidence="1">
    <location>
        <begin position="1"/>
        <end position="37"/>
    </location>
</feature>
<sequence>MKVNKHDSFIKPEAVQGQVRWPNGKASDYESGDSGFEPQADLQLHFLPNLDAFQGADDETFVEFDDFYNARADG</sequence>
<accession>A0ABR1S3J5</accession>
<gene>
    <name evidence="2" type="ORF">PG991_003422</name>
</gene>
<name>A0ABR1S3J5_9PEZI</name>
<proteinExistence type="predicted"/>
<reference evidence="2 3" key="1">
    <citation type="submission" date="2023-01" db="EMBL/GenBank/DDBJ databases">
        <title>Analysis of 21 Apiospora genomes using comparative genomics revels a genus with tremendous synthesis potential of carbohydrate active enzymes and secondary metabolites.</title>
        <authorList>
            <person name="Sorensen T."/>
        </authorList>
    </citation>
    <scope>NUCLEOTIDE SEQUENCE [LARGE SCALE GENOMIC DNA]</scope>
    <source>
        <strain evidence="2 3">CBS 20057</strain>
    </source>
</reference>
<keyword evidence="3" id="KW-1185">Reference proteome</keyword>
<comment type="caution">
    <text evidence="2">The sequence shown here is derived from an EMBL/GenBank/DDBJ whole genome shotgun (WGS) entry which is preliminary data.</text>
</comment>
<evidence type="ECO:0000313" key="3">
    <source>
        <dbReference type="Proteomes" id="UP001396898"/>
    </source>
</evidence>
<feature type="compositionally biased region" description="Basic and acidic residues" evidence="1">
    <location>
        <begin position="1"/>
        <end position="10"/>
    </location>
</feature>